<dbReference type="PANTHER" id="PTHR10170">
    <property type="entry name" value="HUNTINGTON DISEASE PROTEIN"/>
    <property type="match status" value="1"/>
</dbReference>
<gene>
    <name evidence="9" type="ORF">PPYR_11751</name>
</gene>
<dbReference type="Proteomes" id="UP000327044">
    <property type="component" value="Unassembled WGS sequence"/>
</dbReference>
<dbReference type="FunCoup" id="A0A5N4AC81">
    <property type="interactions" value="1464"/>
</dbReference>
<sequence length="2841" mass="322451">MATQDKLLKSLESLRSLMNTNSTADLSQRKKEKIHHCNIITDTIGNATIRVAPNFDCLLGLCIEALLQLCDDQESDVRMIADECLNRLIRAVSDGNMSKIQIELHKEIKNNGTPRSLRAALWRFAELAHYIRPQKGKPYVANLMPCIIKISARTEEMVHETLAGSFPKIMVTLGCFTTDNDIKALMKAFLNNISNSSAVIRRTAITCILALCLNCRKPYVFVTYTLNNLLDLLIPVQDDHSSSLILGVLGCLKVVLPHIKNCSGDQEIKDSFGLRKEVNETPVAVDRLLQVYELCLYYLPHEDHNITNAALESLNVLLQNCSSNLKSVLTSPTGINKSRIVLDSNIRSKPRSPSQMSVATPLSGDENSESDLLDSLRPDIEKWIDESKLSVMNITYAKTSEMMDKTLHYNSTELAGEEGLGTSNYSNIDIGIITDDSYDSIKRDKSIVETFDKMDLSDTSTDDHSFVQPTDDKSVATTSDDLYQEIDIGSFQDADVPLYHCVRLIAKSFLLTGAPHTTISDKKVRVSVKSLSLSCISTIVEIYPSVLLTYLDKNYIKILSQKQALSDVLLYKDHTDPQLRGVVRIIIGKFLRSVILGSGDQYQLWINQNSALESNEDFEISNLVSILLKGLEDESSNCLRQTLQSLNVCLKYLLESETNAVIKPILDALPRVAQNPYWLVKVSLLDIVTNIYYVTVHHVIGSSEFQDKILHNVLFELLKYDNQKVRSACSSAIVQIIPLLYFKQNLPNESTTTNKAKFFKNVYFSNLFSYGIEMNYNQKRLLLNMPSPFSSLCESAVDSISDSLSRIVLSLMNFLLCPVSKFFMFGCVETLCMLAHSYPPTLYPSAWGCFPIISTTKQDQNVWPITNSSGKELCLSSSMDVFRGCVSFLCNSTMAYDLKCHLNLLKLSGNLICGLCLPNLKPKTEINEEDTQSLWDMFTDEHLSNLTEQFFVHILKLLNIFYHVIEEISPHHVQSKPVLGNLPTSTLSPIKRRKSDLGEKYKSITQGRNADKEDKLDKKLENVKLNLMGQFANLPHYLKLYDLLKTSYSNYKTTLDTEASEQFLELLRTTLLALSQLLEIAGLFESGRVSEEILNYCCCTFNLEPSYTVECVQQLLKSLFHTNLTGNITNIALPQQNVEDGNYSFYHTIFRKPYTDISVCINGFNNSSKLNCDGDSVVMGYLHRRNSKKSLGLPRGADSILASYIRLFEPMVIKSLKQYTITSNVRDQCCVLQLLCQLVQLRVNYCLLDSEQIFIGFVLKQFEYLEEGQIPFANELIPQIFNFLVHLSYGKQHSKSIISVPKIIQLCDGLMASGQPLLTHCIPALEPIIEDIFLCRNKSNTSDFNELETTREVLLSMLLRLLEYPDVIRLLTLILNESKYCDNSTDRWLKWSRQVSDVFLPMLRQNKITIANKSDIISVRKFVYVLNPSVFKPLNEVLFTLFDEPPLNDSSLRQVIRWLGKTLTLFLVILQVKEELLLLKIVETQTDYAPLSVFSNVTTTSDPLNVSNTISLFSDMSPEAVFVRYIFRIIDLAIDRCTEVINSECTQVELFLLEEISSFLLVCTHIFQSGSHCKIANTAIHLVNEEHSSSEELPINRVNANIIRLSPFFPTLTIEWCYLLTLLNYNDRKFWCTIMQLPESYGIVNKFQDQLVEQKLKCINLEIARIGGMIAFCDGYVDENIGDAEQLTWFLVHNIQTLVRLCDEDPIYEFFSSLHRNPSASGLVLQAINAKCLPISDITFRTKTLKSIENIHPTQVGALLCSLVPNFLDCRELTLSRLTANLASRKIELLLTMSMEEVCNQLAKEDLMRIMDLLVERKLVKKHETLVSLLNRLATQYYDISPLEFDQSRAVNPEYIKNLQVNKAWYISQVKSRCRSNKIEPEMGEVLSHLDYGDLLNIMSNKDFNVIVLKDCITWSVNFAKENHINEEPDLLRASINVLIKNVGNIRSLLPKSHQIYRPFGRKEQPQESKYSHRVTELYSDNLFWNFLYDIIPAVTRYIDSLTDVVPSIPSANLDDFVKFAVVCLESINFMVDLDKNINIHYVDMAVTCSKVILTNSCFRDILVDDNVTSWLCSAVNSLYKLVFNLLLGGQPLPDIPKYGLSTALENLEKVSRAHAVHQLSVLICWVEKHELSSIPFPKTLYCTIKDIIVALGRKPFAYSYLLIPLGAWKNGLQAPNNDTEVPPLPIEFLQEVDVLEEFIFRTTLLGWTSRQQFEETWMCLLSVLNTNAMVDTVLEDANTIIHVTSLSITAITTLLLQAVSTPVIGDINISEFVHISRDVPIDINNTCLTKLKHVHDILQNKFNEHARLFNSKFSIINVFNKSNLEKLHPTYSFGQLSVEYLLISSRIVENDNESRHAAQVYQKQQNILRESGLDLNSCLQFLIDLYSQWIKGQSTPLRILYEVVKSILVLSDLFTDRFQFAWMLDVCLDLLKVHTIEDEIVQQYLVIIVCKAAAVLTPDMDTYEIVKKLIAQNLKSGFLPSKIASLHGLLYVVQGCVLGNTRIGGLSEEMQLILPIAVEYIENYIHLLNGVSTQSLEHTLLVWALAFYLIENIEQSYFNPEFIMTVIQAAISYISHQKVNAGHVAILKGLERLVLKRSISERLCSQLVKLSLDVMKNGRLSLTIPAFQLLLTCMYMSAAEEMESTQSDGIIQSNPDNLVQAIEQISAIFDYIKKGYSFEVEVLCGMLPNILNDFFPPSDILTKVLGEFLSPQQPHPKLLSRVVFKVFQSAIDRSQLFLLQDWVVFSLSNFTQSFSIGMATWCLTCFFISASINKWLRAFFPYVQSRIGRYEYEDRKMLCIAGADFYRNLSNDKQKEAFVSTFNKVKDKADMPFHDLLGCL</sequence>
<accession>A0A5N4AC81</accession>
<dbReference type="PANTHER" id="PTHR10170:SF10">
    <property type="entry name" value="HUNTINGTIN"/>
    <property type="match status" value="1"/>
</dbReference>
<evidence type="ECO:0000256" key="7">
    <source>
        <dbReference type="PROSITE-ProRule" id="PRU00103"/>
    </source>
</evidence>
<protein>
    <recommendedName>
        <fullName evidence="11">Huntingtin</fullName>
    </recommendedName>
</protein>
<comment type="function">
    <text evidence="1">May play a role in microtubule-mediated transport or vesicle function.</text>
</comment>
<dbReference type="InterPro" id="IPR048412">
    <property type="entry name" value="Htt_bridge"/>
</dbReference>
<evidence type="ECO:0000256" key="5">
    <source>
        <dbReference type="ARBA" id="ARBA00022490"/>
    </source>
</evidence>
<dbReference type="InterPro" id="IPR028426">
    <property type="entry name" value="Huntingtin_fam"/>
</dbReference>
<evidence type="ECO:0000256" key="2">
    <source>
        <dbReference type="ARBA" id="ARBA00004123"/>
    </source>
</evidence>
<dbReference type="InterPro" id="IPR048411">
    <property type="entry name" value="Htt_N_HEAT_rpt-1"/>
</dbReference>
<evidence type="ECO:0008006" key="11">
    <source>
        <dbReference type="Google" id="ProtNLM"/>
    </source>
</evidence>
<comment type="similarity">
    <text evidence="4">Belongs to the huntingtin family.</text>
</comment>
<proteinExistence type="inferred from homology"/>
<dbReference type="InterPro" id="IPR048413">
    <property type="entry name" value="Htt_C-HEAT_rpt"/>
</dbReference>
<evidence type="ECO:0000256" key="1">
    <source>
        <dbReference type="ARBA" id="ARBA00002907"/>
    </source>
</evidence>
<reference evidence="9 10" key="1">
    <citation type="journal article" date="2018" name="Elife">
        <title>Firefly genomes illuminate parallel origins of bioluminescence in beetles.</title>
        <authorList>
            <person name="Fallon T.R."/>
            <person name="Lower S.E."/>
            <person name="Chang C.H."/>
            <person name="Bessho-Uehara M."/>
            <person name="Martin G.J."/>
            <person name="Bewick A.J."/>
            <person name="Behringer M."/>
            <person name="Debat H.J."/>
            <person name="Wong I."/>
            <person name="Day J.C."/>
            <person name="Suvorov A."/>
            <person name="Silva C.J."/>
            <person name="Stanger-Hall K.F."/>
            <person name="Hall D.W."/>
            <person name="Schmitz R.J."/>
            <person name="Nelson D.R."/>
            <person name="Lewis S.M."/>
            <person name="Shigenobu S."/>
            <person name="Bybee S.M."/>
            <person name="Larracuente A.M."/>
            <person name="Oba Y."/>
            <person name="Weng J.K."/>
        </authorList>
    </citation>
    <scope>NUCLEOTIDE SEQUENCE [LARGE SCALE GENOMIC DNA]</scope>
    <source>
        <strain evidence="9">1611_PpyrPB1</strain>
        <tissue evidence="9">Whole body</tissue>
    </source>
</reference>
<evidence type="ECO:0000256" key="6">
    <source>
        <dbReference type="ARBA" id="ARBA00023242"/>
    </source>
</evidence>
<dbReference type="SUPFAM" id="SSF48371">
    <property type="entry name" value="ARM repeat"/>
    <property type="match status" value="1"/>
</dbReference>
<evidence type="ECO:0000256" key="4">
    <source>
        <dbReference type="ARBA" id="ARBA00007153"/>
    </source>
</evidence>
<evidence type="ECO:0000313" key="9">
    <source>
        <dbReference type="EMBL" id="KAB0794912.1"/>
    </source>
</evidence>
<evidence type="ECO:0000313" key="10">
    <source>
        <dbReference type="Proteomes" id="UP000327044"/>
    </source>
</evidence>
<dbReference type="Pfam" id="PF20927">
    <property type="entry name" value="Htt_C-HEAT"/>
    <property type="match status" value="3"/>
</dbReference>
<feature type="region of interest" description="Disordered" evidence="8">
    <location>
        <begin position="346"/>
        <end position="371"/>
    </location>
</feature>
<comment type="caution">
    <text evidence="9">The sequence shown here is derived from an EMBL/GenBank/DDBJ whole genome shotgun (WGS) entry which is preliminary data.</text>
</comment>
<evidence type="ECO:0000256" key="8">
    <source>
        <dbReference type="SAM" id="MobiDB-lite"/>
    </source>
</evidence>
<feature type="compositionally biased region" description="Polar residues" evidence="8">
    <location>
        <begin position="346"/>
        <end position="360"/>
    </location>
</feature>
<dbReference type="InterPro" id="IPR000091">
    <property type="entry name" value="Huntingtin"/>
</dbReference>
<dbReference type="InterPro" id="IPR021133">
    <property type="entry name" value="HEAT_type_2"/>
</dbReference>
<dbReference type="PROSITE" id="PS50077">
    <property type="entry name" value="HEAT_REPEAT"/>
    <property type="match status" value="1"/>
</dbReference>
<dbReference type="GO" id="GO:0005737">
    <property type="term" value="C:cytoplasm"/>
    <property type="evidence" value="ECO:0007669"/>
    <property type="project" value="UniProtKB-SubCell"/>
</dbReference>
<name>A0A5N4AC81_PHOPY</name>
<keyword evidence="10" id="KW-1185">Reference proteome</keyword>
<dbReference type="PRINTS" id="PR00375">
    <property type="entry name" value="HUNTINGTIN"/>
</dbReference>
<keyword evidence="5" id="KW-0963">Cytoplasm</keyword>
<dbReference type="Pfam" id="PF20926">
    <property type="entry name" value="Htt_N-HEAT_1"/>
    <property type="match status" value="1"/>
</dbReference>
<dbReference type="InterPro" id="IPR011989">
    <property type="entry name" value="ARM-like"/>
</dbReference>
<organism evidence="9 10">
    <name type="scientific">Photinus pyralis</name>
    <name type="common">Common eastern firefly</name>
    <name type="synonym">Lampyris pyralis</name>
    <dbReference type="NCBI Taxonomy" id="7054"/>
    <lineage>
        <taxon>Eukaryota</taxon>
        <taxon>Metazoa</taxon>
        <taxon>Ecdysozoa</taxon>
        <taxon>Arthropoda</taxon>
        <taxon>Hexapoda</taxon>
        <taxon>Insecta</taxon>
        <taxon>Pterygota</taxon>
        <taxon>Neoptera</taxon>
        <taxon>Endopterygota</taxon>
        <taxon>Coleoptera</taxon>
        <taxon>Polyphaga</taxon>
        <taxon>Elateriformia</taxon>
        <taxon>Elateroidea</taxon>
        <taxon>Lampyridae</taxon>
        <taxon>Lampyrinae</taxon>
        <taxon>Photinus</taxon>
    </lineage>
</organism>
<dbReference type="InterPro" id="IPR016024">
    <property type="entry name" value="ARM-type_fold"/>
</dbReference>
<dbReference type="Pfam" id="PF20925">
    <property type="entry name" value="Htt_bridge"/>
    <property type="match status" value="1"/>
</dbReference>
<dbReference type="InParanoid" id="A0A5N4AC81"/>
<dbReference type="InterPro" id="IPR024613">
    <property type="entry name" value="Huntingtin_N_HEAT_rpt-2"/>
</dbReference>
<feature type="repeat" description="HEAT" evidence="7">
    <location>
        <begin position="62"/>
        <end position="99"/>
    </location>
</feature>
<comment type="subcellular location">
    <subcellularLocation>
        <location evidence="3">Cytoplasm</location>
    </subcellularLocation>
    <subcellularLocation>
        <location evidence="2">Nucleus</location>
    </subcellularLocation>
</comment>
<dbReference type="GO" id="GO:0005634">
    <property type="term" value="C:nucleus"/>
    <property type="evidence" value="ECO:0007669"/>
    <property type="project" value="UniProtKB-SubCell"/>
</dbReference>
<keyword evidence="6" id="KW-0539">Nucleus</keyword>
<dbReference type="Pfam" id="PF12372">
    <property type="entry name" value="Htt_N-HEAT"/>
    <property type="match status" value="1"/>
</dbReference>
<dbReference type="EMBL" id="VVIM01000008">
    <property type="protein sequence ID" value="KAB0794912.1"/>
    <property type="molecule type" value="Genomic_DNA"/>
</dbReference>
<evidence type="ECO:0000256" key="3">
    <source>
        <dbReference type="ARBA" id="ARBA00004496"/>
    </source>
</evidence>
<dbReference type="Gene3D" id="1.25.10.10">
    <property type="entry name" value="Leucine-rich Repeat Variant"/>
    <property type="match status" value="2"/>
</dbReference>